<keyword evidence="3" id="KW-1185">Reference proteome</keyword>
<reference evidence="2 3" key="1">
    <citation type="submission" date="2019-05" db="EMBL/GenBank/DDBJ databases">
        <authorList>
            <person name="Lee S.D."/>
        </authorList>
    </citation>
    <scope>NUCLEOTIDE SEQUENCE [LARGE SCALE GENOMIC DNA]</scope>
    <source>
        <strain evidence="2 3">GH2-6</strain>
    </source>
</reference>
<comment type="caution">
    <text evidence="2">The sequence shown here is derived from an EMBL/GenBank/DDBJ whole genome shotgun (WGS) entry which is preliminary data.</text>
</comment>
<dbReference type="EMBL" id="VCLB01000002">
    <property type="protein sequence ID" value="TNB49007.1"/>
    <property type="molecule type" value="Genomic_DNA"/>
</dbReference>
<proteinExistence type="predicted"/>
<feature type="compositionally biased region" description="Basic residues" evidence="1">
    <location>
        <begin position="54"/>
        <end position="64"/>
    </location>
</feature>
<protein>
    <submittedName>
        <fullName evidence="2">Uncharacterized protein</fullName>
    </submittedName>
</protein>
<organism evidence="2 3">
    <name type="scientific">Martelella lutilitoris</name>
    <dbReference type="NCBI Taxonomy" id="2583532"/>
    <lineage>
        <taxon>Bacteria</taxon>
        <taxon>Pseudomonadati</taxon>
        <taxon>Pseudomonadota</taxon>
        <taxon>Alphaproteobacteria</taxon>
        <taxon>Hyphomicrobiales</taxon>
        <taxon>Aurantimonadaceae</taxon>
        <taxon>Martelella</taxon>
    </lineage>
</organism>
<dbReference type="Proteomes" id="UP000307874">
    <property type="component" value="Unassembled WGS sequence"/>
</dbReference>
<accession>A0A5C4JUN3</accession>
<name>A0A5C4JUN3_9HYPH</name>
<sequence length="64" mass="6578">MPMTIPAEGMHLLGLSQDIAIPGVNLNAHMTEKQVQAGGGGSVSASGITPNSAARKRTVRHVSQ</sequence>
<evidence type="ECO:0000313" key="3">
    <source>
        <dbReference type="Proteomes" id="UP000307874"/>
    </source>
</evidence>
<evidence type="ECO:0000313" key="2">
    <source>
        <dbReference type="EMBL" id="TNB49007.1"/>
    </source>
</evidence>
<evidence type="ECO:0000256" key="1">
    <source>
        <dbReference type="SAM" id="MobiDB-lite"/>
    </source>
</evidence>
<reference evidence="2 3" key="2">
    <citation type="submission" date="2019-06" db="EMBL/GenBank/DDBJ databases">
        <title>Martelella lutilitoris sp. nov., isolated from a tidal mudflat.</title>
        <authorList>
            <person name="Kim Y.-J."/>
        </authorList>
    </citation>
    <scope>NUCLEOTIDE SEQUENCE [LARGE SCALE GENOMIC DNA]</scope>
    <source>
        <strain evidence="2 3">GH2-6</strain>
    </source>
</reference>
<gene>
    <name evidence="2" type="ORF">FF124_03145</name>
</gene>
<dbReference type="AlphaFoldDB" id="A0A5C4JUN3"/>
<feature type="region of interest" description="Disordered" evidence="1">
    <location>
        <begin position="35"/>
        <end position="64"/>
    </location>
</feature>